<reference evidence="2" key="1">
    <citation type="submission" date="2021-03" db="EMBL/GenBank/DDBJ databases">
        <title>Draft genome sequence of rust myrtle Austropuccinia psidii MF-1, a brazilian biotype.</title>
        <authorList>
            <person name="Quecine M.C."/>
            <person name="Pachon D.M.R."/>
            <person name="Bonatelli M.L."/>
            <person name="Correr F.H."/>
            <person name="Franceschini L.M."/>
            <person name="Leite T.F."/>
            <person name="Margarido G.R.A."/>
            <person name="Almeida C.A."/>
            <person name="Ferrarezi J.A."/>
            <person name="Labate C.A."/>
        </authorList>
    </citation>
    <scope>NUCLEOTIDE SEQUENCE</scope>
    <source>
        <strain evidence="2">MF-1</strain>
    </source>
</reference>
<dbReference type="AlphaFoldDB" id="A0A9Q3I8H3"/>
<keyword evidence="3" id="KW-1185">Reference proteome</keyword>
<accession>A0A9Q3I8H3</accession>
<organism evidence="2 3">
    <name type="scientific">Austropuccinia psidii MF-1</name>
    <dbReference type="NCBI Taxonomy" id="1389203"/>
    <lineage>
        <taxon>Eukaryota</taxon>
        <taxon>Fungi</taxon>
        <taxon>Dikarya</taxon>
        <taxon>Basidiomycota</taxon>
        <taxon>Pucciniomycotina</taxon>
        <taxon>Pucciniomycetes</taxon>
        <taxon>Pucciniales</taxon>
        <taxon>Sphaerophragmiaceae</taxon>
        <taxon>Austropuccinia</taxon>
    </lineage>
</organism>
<evidence type="ECO:0000313" key="2">
    <source>
        <dbReference type="EMBL" id="MBW0530140.1"/>
    </source>
</evidence>
<comment type="caution">
    <text evidence="2">The sequence shown here is derived from an EMBL/GenBank/DDBJ whole genome shotgun (WGS) entry which is preliminary data.</text>
</comment>
<name>A0A9Q3I8H3_9BASI</name>
<dbReference type="Proteomes" id="UP000765509">
    <property type="component" value="Unassembled WGS sequence"/>
</dbReference>
<protein>
    <submittedName>
        <fullName evidence="2">Uncharacterized protein</fullName>
    </submittedName>
</protein>
<gene>
    <name evidence="2" type="ORF">O181_069855</name>
</gene>
<sequence>MHLFPPEIQWCQYQMVISTSHQVIKAHHPEDSSRLKEACQSQIPMTPSRNHWLSSLTLFLQGNTGSSFSRDIQQAVPKFFSKAFGVFQTRSQERAQAFLTLTPRAPLDGTPAVPQLRAQLDRGPHMKGAAPSRKEHRGPRRSNSFSGVVGRFPGFSRTTFKGPGEDGEEEEENSVERKSLMVFKVSLLLWGNPKVLEDQLYPSIISLSLISLNHPYWP</sequence>
<proteinExistence type="predicted"/>
<feature type="region of interest" description="Disordered" evidence="1">
    <location>
        <begin position="121"/>
        <end position="174"/>
    </location>
</feature>
<evidence type="ECO:0000313" key="3">
    <source>
        <dbReference type="Proteomes" id="UP000765509"/>
    </source>
</evidence>
<evidence type="ECO:0000256" key="1">
    <source>
        <dbReference type="SAM" id="MobiDB-lite"/>
    </source>
</evidence>
<dbReference type="EMBL" id="AVOT02035751">
    <property type="protein sequence ID" value="MBW0530140.1"/>
    <property type="molecule type" value="Genomic_DNA"/>
</dbReference>